<dbReference type="NCBIfam" id="NF041082">
    <property type="entry name" value="thermosome_alpha"/>
    <property type="match status" value="1"/>
</dbReference>
<dbReference type="InterPro" id="IPR027413">
    <property type="entry name" value="GROEL-like_equatorial_sf"/>
</dbReference>
<dbReference type="InterPro" id="IPR027410">
    <property type="entry name" value="TCP-1-like_intermed_sf"/>
</dbReference>
<name>A0A0H4TJK2_9EURY</name>
<dbReference type="PROSITE" id="PS00751">
    <property type="entry name" value="TCP1_2"/>
    <property type="match status" value="1"/>
</dbReference>
<dbReference type="Pfam" id="PF00118">
    <property type="entry name" value="Cpn60_TCP1"/>
    <property type="match status" value="1"/>
</dbReference>
<dbReference type="InterPro" id="IPR054827">
    <property type="entry name" value="thermosome_alpha"/>
</dbReference>
<dbReference type="EMBL" id="KT006933">
    <property type="protein sequence ID" value="AKQ00699.1"/>
    <property type="molecule type" value="Genomic_DNA"/>
</dbReference>
<feature type="region of interest" description="Disordered" evidence="6">
    <location>
        <begin position="526"/>
        <end position="553"/>
    </location>
</feature>
<keyword evidence="3 5" id="KW-0067">ATP-binding</keyword>
<feature type="compositionally biased region" description="Basic and acidic residues" evidence="6">
    <location>
        <begin position="526"/>
        <end position="537"/>
    </location>
</feature>
<dbReference type="NCBIfam" id="NF041083">
    <property type="entry name" value="thermosome_beta"/>
    <property type="match status" value="1"/>
</dbReference>
<evidence type="ECO:0000313" key="7">
    <source>
        <dbReference type="EMBL" id="AKQ00699.1"/>
    </source>
</evidence>
<keyword evidence="2 5" id="KW-0547">Nucleotide-binding</keyword>
<evidence type="ECO:0000256" key="5">
    <source>
        <dbReference type="RuleBase" id="RU004187"/>
    </source>
</evidence>
<dbReference type="GO" id="GO:0016887">
    <property type="term" value="F:ATP hydrolysis activity"/>
    <property type="evidence" value="ECO:0007669"/>
    <property type="project" value="InterPro"/>
</dbReference>
<evidence type="ECO:0000256" key="2">
    <source>
        <dbReference type="ARBA" id="ARBA00022741"/>
    </source>
</evidence>
<proteinExistence type="inferred from homology"/>
<dbReference type="CDD" id="cd03343">
    <property type="entry name" value="cpn60"/>
    <property type="match status" value="1"/>
</dbReference>
<dbReference type="GO" id="GO:0051082">
    <property type="term" value="F:unfolded protein binding"/>
    <property type="evidence" value="ECO:0007669"/>
    <property type="project" value="InterPro"/>
</dbReference>
<protein>
    <submittedName>
        <fullName evidence="7">Thermosome</fullName>
    </submittedName>
</protein>
<dbReference type="PROSITE" id="PS00995">
    <property type="entry name" value="TCP1_3"/>
    <property type="match status" value="1"/>
</dbReference>
<dbReference type="GO" id="GO:0005524">
    <property type="term" value="F:ATP binding"/>
    <property type="evidence" value="ECO:0007669"/>
    <property type="project" value="UniProtKB-KW"/>
</dbReference>
<keyword evidence="4 5" id="KW-0143">Chaperone</keyword>
<organism evidence="7">
    <name type="scientific">uncultured euryarchaeote Rifle_16ft_4_minimus_10062</name>
    <dbReference type="NCBI Taxonomy" id="1665186"/>
    <lineage>
        <taxon>Archaea</taxon>
        <taxon>Methanobacteriati</taxon>
        <taxon>Methanobacteriota</taxon>
        <taxon>environmental samples</taxon>
    </lineage>
</organism>
<dbReference type="PROSITE" id="PS00750">
    <property type="entry name" value="TCP1_1"/>
    <property type="match status" value="1"/>
</dbReference>
<dbReference type="SUPFAM" id="SSF52029">
    <property type="entry name" value="GroEL apical domain-like"/>
    <property type="match status" value="1"/>
</dbReference>
<dbReference type="Gene3D" id="1.10.560.10">
    <property type="entry name" value="GroEL-like equatorial domain"/>
    <property type="match status" value="1"/>
</dbReference>
<dbReference type="PRINTS" id="PR00304">
    <property type="entry name" value="TCOMPLEXTCP1"/>
</dbReference>
<dbReference type="InterPro" id="IPR053374">
    <property type="entry name" value="TCP-1_chaperonin"/>
</dbReference>
<evidence type="ECO:0000256" key="1">
    <source>
        <dbReference type="ARBA" id="ARBA00008020"/>
    </source>
</evidence>
<dbReference type="InterPro" id="IPR027409">
    <property type="entry name" value="GroEL-like_apical_dom_sf"/>
</dbReference>
<dbReference type="NCBIfam" id="TIGR02339">
    <property type="entry name" value="thermosome_arch"/>
    <property type="match status" value="1"/>
</dbReference>
<evidence type="ECO:0000256" key="4">
    <source>
        <dbReference type="ARBA" id="ARBA00023186"/>
    </source>
</evidence>
<dbReference type="InterPro" id="IPR017998">
    <property type="entry name" value="Chaperone_TCP-1"/>
</dbReference>
<feature type="compositionally biased region" description="Gly residues" evidence="6">
    <location>
        <begin position="538"/>
        <end position="553"/>
    </location>
</feature>
<evidence type="ECO:0000256" key="3">
    <source>
        <dbReference type="ARBA" id="ARBA00022840"/>
    </source>
</evidence>
<dbReference type="Gene3D" id="3.50.7.10">
    <property type="entry name" value="GroEL"/>
    <property type="match status" value="1"/>
</dbReference>
<dbReference type="SUPFAM" id="SSF54849">
    <property type="entry name" value="GroEL-intermediate domain like"/>
    <property type="match status" value="1"/>
</dbReference>
<sequence length="553" mass="59180">MMQGQPIIILKEGTSRDRGKGAQFSNIAAARAVADAVRSVLGPRGMDKMLVDSLGDVTITNDGVTILKEIEVEHPAARMIVEVAKTQDQEAGDGTTTAVILVGELLKQAESLLEADVHPTIVARGYKLAADHAIAALKEVAFAVKKEDKDLLKAVARTAMGGRMIGDAKDFLADVAVRAVLAVAEEVAGEHRADIDNVKVEKKHGGAIHDTKLVDGIVLDKERVHPRMPERVQDAKIALINRALEVKKTEVSEEIRIRDPAKLGEFLAEEERTLKAYVDTIKKSGANVVICQKGIDDLVQHYLAKEGIYAVRRAKESDMEALSRATGGRVVSALEDLSAKDLGHAKLVYEEKVADDDMTFVTGCKNPKAVSILIRGGTEHVVEEVERIMHDALRVTSAVVEDGTALPGGGASDLEASMRLRDYAASQGGREQLAIEAFSKALEIVPWTLAENGGFNMIDTIIALKSAHEGKKGTNMGIDVFTGKPSDMRKANVIEPLRVKTQAIESATEAATMILRIDDVIASRRTEAPKGGGDEGHGMGGMPPGMGGMGGMM</sequence>
<dbReference type="Gene3D" id="3.30.260.10">
    <property type="entry name" value="TCP-1-like chaperonin intermediate domain"/>
    <property type="match status" value="1"/>
</dbReference>
<dbReference type="InterPro" id="IPR012714">
    <property type="entry name" value="Thermosome_arc"/>
</dbReference>
<dbReference type="GO" id="GO:0140662">
    <property type="term" value="F:ATP-dependent protein folding chaperone"/>
    <property type="evidence" value="ECO:0007669"/>
    <property type="project" value="InterPro"/>
</dbReference>
<dbReference type="PANTHER" id="PTHR11353">
    <property type="entry name" value="CHAPERONIN"/>
    <property type="match status" value="1"/>
</dbReference>
<dbReference type="AlphaFoldDB" id="A0A0H4TJK2"/>
<accession>A0A0H4TJK2</accession>
<reference evidence="7" key="1">
    <citation type="journal article" date="2015" name="ISME J.">
        <title>Aquifer environment selects for microbial species cohorts in sediment and groundwater.</title>
        <authorList>
            <person name="Hug L.A."/>
            <person name="Thomas B.C."/>
            <person name="Brown C.T."/>
            <person name="Frischkorn K.R."/>
            <person name="Williams K.H."/>
            <person name="Tringe S.G."/>
            <person name="Banfield J.F."/>
        </authorList>
    </citation>
    <scope>NUCLEOTIDE SEQUENCE</scope>
</reference>
<comment type="similarity">
    <text evidence="1 5">Belongs to the TCP-1 chaperonin family.</text>
</comment>
<evidence type="ECO:0000256" key="6">
    <source>
        <dbReference type="SAM" id="MobiDB-lite"/>
    </source>
</evidence>
<dbReference type="InterPro" id="IPR002194">
    <property type="entry name" value="Chaperonin_TCP-1_CS"/>
</dbReference>
<dbReference type="InterPro" id="IPR002423">
    <property type="entry name" value="Cpn60/GroEL/TCP-1"/>
</dbReference>
<dbReference type="SUPFAM" id="SSF48592">
    <property type="entry name" value="GroEL equatorial domain-like"/>
    <property type="match status" value="1"/>
</dbReference>